<dbReference type="RefSeq" id="WP_073194576.1">
    <property type="nucleotide sequence ID" value="NZ_FQXO01000005.1"/>
</dbReference>
<evidence type="ECO:0000313" key="2">
    <source>
        <dbReference type="EMBL" id="SHH22908.1"/>
    </source>
</evidence>
<dbReference type="SUPFAM" id="SSF53187">
    <property type="entry name" value="Zn-dependent exopeptidases"/>
    <property type="match status" value="1"/>
</dbReference>
<reference evidence="3" key="1">
    <citation type="submission" date="2016-11" db="EMBL/GenBank/DDBJ databases">
        <authorList>
            <person name="Varghese N."/>
            <person name="Submissions S."/>
        </authorList>
    </citation>
    <scope>NUCLEOTIDE SEQUENCE [LARGE SCALE GENOMIC DNA]</scope>
    <source>
        <strain evidence="3">DSM 13643</strain>
    </source>
</reference>
<evidence type="ECO:0000259" key="1">
    <source>
        <dbReference type="Pfam" id="PF04389"/>
    </source>
</evidence>
<sequence length="661" mass="76456">MNTNIKKLLALFIIISLITGCTQSIFTTKDNDTLLHTLSSDLYRGRMIGTEGNILAEQKLVDIFKTIGLEPYDGKGYLYKYEQTYYPLDKQKITMMITFNNEKSYCLKYGEDFLEKIPIANFDMECPVISNINELPDKDVFILVDGMQVDDFELTKIMDLENIKAVLFKTDVLRKNIRVWPKSKPFFQLEPSIYDKLANASNSKVHIKVEMTEEKIKANNVIGKITGNNNKEALIISAHFDHVGWAGDTIYNGALDNASGIYAITELAKRLKKYSENHLFPRDIYICAFNGEETGLNGSMSFVEYIKPKYEKVVAINLDTIGLKGGKVFDIVGNQHVSGMLIESIAKYLNDRDIRCNILYTNNLVSDHIAFSDAHIPALTIGEQDISYIHTEKDTIDIIDIQRINRLVNELFEYIITEQDKIFDNEKLFECEEHISDEAEEEFDEKYRAFYQEQIKDVPFDKYKVVKYDGILFSIYNINKTFYSVDEVNSIYDKLHIEENYGGYKLGFIKIIDSSCPDVDYKAIELNKLYDRQLSVETIETLKLIYKNKNKETKGFHVSISTLPVSLSQLLQDNPFEIKTIYVDNRTYTILYDKNTNIVWGINFKLNDKLYISLLRGEIIERENPVIKSDLKVDNIEDIKRFIKFVDVSKLTNYKFQQNLL</sequence>
<proteinExistence type="predicted"/>
<protein>
    <submittedName>
        <fullName evidence="2">Peptidase family M28</fullName>
    </submittedName>
</protein>
<feature type="domain" description="Peptidase M28" evidence="1">
    <location>
        <begin position="220"/>
        <end position="408"/>
    </location>
</feature>
<organism evidence="2 3">
    <name type="scientific">Caloranaerobacter azorensis DSM 13643</name>
    <dbReference type="NCBI Taxonomy" id="1121264"/>
    <lineage>
        <taxon>Bacteria</taxon>
        <taxon>Bacillati</taxon>
        <taxon>Bacillota</taxon>
        <taxon>Tissierellia</taxon>
        <taxon>Tissierellales</taxon>
        <taxon>Thermohalobacteraceae</taxon>
        <taxon>Caloranaerobacter</taxon>
    </lineage>
</organism>
<name>A0A1M5R9Q9_9FIRM</name>
<evidence type="ECO:0000313" key="3">
    <source>
        <dbReference type="Proteomes" id="UP000183967"/>
    </source>
</evidence>
<dbReference type="Pfam" id="PF04389">
    <property type="entry name" value="Peptidase_M28"/>
    <property type="match status" value="1"/>
</dbReference>
<dbReference type="EMBL" id="FQXO01000005">
    <property type="protein sequence ID" value="SHH22908.1"/>
    <property type="molecule type" value="Genomic_DNA"/>
</dbReference>
<dbReference type="OrthoDB" id="233977at2"/>
<keyword evidence="3" id="KW-1185">Reference proteome</keyword>
<dbReference type="GO" id="GO:0006508">
    <property type="term" value="P:proteolysis"/>
    <property type="evidence" value="ECO:0007669"/>
    <property type="project" value="InterPro"/>
</dbReference>
<dbReference type="InterPro" id="IPR045175">
    <property type="entry name" value="M28_fam"/>
</dbReference>
<dbReference type="PROSITE" id="PS51257">
    <property type="entry name" value="PROKAR_LIPOPROTEIN"/>
    <property type="match status" value="1"/>
</dbReference>
<dbReference type="Gene3D" id="3.40.630.10">
    <property type="entry name" value="Zn peptidases"/>
    <property type="match status" value="1"/>
</dbReference>
<dbReference type="AlphaFoldDB" id="A0A1M5R9Q9"/>
<accession>A0A1M5R9Q9</accession>
<dbReference type="PANTHER" id="PTHR12147">
    <property type="entry name" value="METALLOPEPTIDASE M28 FAMILY MEMBER"/>
    <property type="match status" value="1"/>
</dbReference>
<dbReference type="Proteomes" id="UP000183967">
    <property type="component" value="Unassembled WGS sequence"/>
</dbReference>
<dbReference type="PANTHER" id="PTHR12147:SF26">
    <property type="entry name" value="PEPTIDASE M28 DOMAIN-CONTAINING PROTEIN"/>
    <property type="match status" value="1"/>
</dbReference>
<gene>
    <name evidence="2" type="ORF">SAMN02745135_00129</name>
</gene>
<dbReference type="GO" id="GO:0008235">
    <property type="term" value="F:metalloexopeptidase activity"/>
    <property type="evidence" value="ECO:0007669"/>
    <property type="project" value="InterPro"/>
</dbReference>
<dbReference type="InterPro" id="IPR007484">
    <property type="entry name" value="Peptidase_M28"/>
</dbReference>